<organism evidence="1">
    <name type="scientific">Tanacetum cinerariifolium</name>
    <name type="common">Dalmatian daisy</name>
    <name type="synonym">Chrysanthemum cinerariifolium</name>
    <dbReference type="NCBI Taxonomy" id="118510"/>
    <lineage>
        <taxon>Eukaryota</taxon>
        <taxon>Viridiplantae</taxon>
        <taxon>Streptophyta</taxon>
        <taxon>Embryophyta</taxon>
        <taxon>Tracheophyta</taxon>
        <taxon>Spermatophyta</taxon>
        <taxon>Magnoliopsida</taxon>
        <taxon>eudicotyledons</taxon>
        <taxon>Gunneridae</taxon>
        <taxon>Pentapetalae</taxon>
        <taxon>asterids</taxon>
        <taxon>campanulids</taxon>
        <taxon>Asterales</taxon>
        <taxon>Asteraceae</taxon>
        <taxon>Asteroideae</taxon>
        <taxon>Anthemideae</taxon>
        <taxon>Anthemidinae</taxon>
        <taxon>Tanacetum</taxon>
    </lineage>
</organism>
<name>A0A699USA7_TANCI</name>
<evidence type="ECO:0000313" key="1">
    <source>
        <dbReference type="EMBL" id="GFD25815.1"/>
    </source>
</evidence>
<dbReference type="AlphaFoldDB" id="A0A699USA7"/>
<proteinExistence type="predicted"/>
<feature type="non-terminal residue" evidence="1">
    <location>
        <position position="1"/>
    </location>
</feature>
<reference evidence="1" key="1">
    <citation type="journal article" date="2019" name="Sci. Rep.">
        <title>Draft genome of Tanacetum cinerariifolium, the natural source of mosquito coil.</title>
        <authorList>
            <person name="Yamashiro T."/>
            <person name="Shiraishi A."/>
            <person name="Satake H."/>
            <person name="Nakayama K."/>
        </authorList>
    </citation>
    <scope>NUCLEOTIDE SEQUENCE</scope>
</reference>
<sequence>QDWGVDLQSYTASRLGRGLTVLYRIKTGAWTYSLIPQDDLLSNGVQTEIVDRKFAYLTNQHDVTTSCTGVENMLINSSSAT</sequence>
<accession>A0A699USA7</accession>
<protein>
    <submittedName>
        <fullName evidence="1">Uncharacterized protein</fullName>
    </submittedName>
</protein>
<dbReference type="EMBL" id="BKCJ011363589">
    <property type="protein sequence ID" value="GFD25815.1"/>
    <property type="molecule type" value="Genomic_DNA"/>
</dbReference>
<gene>
    <name evidence="1" type="ORF">Tci_897784</name>
</gene>
<comment type="caution">
    <text evidence="1">The sequence shown here is derived from an EMBL/GenBank/DDBJ whole genome shotgun (WGS) entry which is preliminary data.</text>
</comment>